<evidence type="ECO:0000313" key="2">
    <source>
        <dbReference type="Proteomes" id="UP000265520"/>
    </source>
</evidence>
<dbReference type="Proteomes" id="UP000265520">
    <property type="component" value="Unassembled WGS sequence"/>
</dbReference>
<keyword evidence="2" id="KW-1185">Reference proteome</keyword>
<protein>
    <submittedName>
        <fullName evidence="1">Uncharacterized protein</fullName>
    </submittedName>
</protein>
<comment type="caution">
    <text evidence="1">The sequence shown here is derived from an EMBL/GenBank/DDBJ whole genome shotgun (WGS) entry which is preliminary data.</text>
</comment>
<name>A0A392P9T6_9FABA</name>
<proteinExistence type="predicted"/>
<dbReference type="EMBL" id="LXQA010068136">
    <property type="protein sequence ID" value="MCI08200.1"/>
    <property type="molecule type" value="Genomic_DNA"/>
</dbReference>
<organism evidence="1 2">
    <name type="scientific">Trifolium medium</name>
    <dbReference type="NCBI Taxonomy" id="97028"/>
    <lineage>
        <taxon>Eukaryota</taxon>
        <taxon>Viridiplantae</taxon>
        <taxon>Streptophyta</taxon>
        <taxon>Embryophyta</taxon>
        <taxon>Tracheophyta</taxon>
        <taxon>Spermatophyta</taxon>
        <taxon>Magnoliopsida</taxon>
        <taxon>eudicotyledons</taxon>
        <taxon>Gunneridae</taxon>
        <taxon>Pentapetalae</taxon>
        <taxon>rosids</taxon>
        <taxon>fabids</taxon>
        <taxon>Fabales</taxon>
        <taxon>Fabaceae</taxon>
        <taxon>Papilionoideae</taxon>
        <taxon>50 kb inversion clade</taxon>
        <taxon>NPAAA clade</taxon>
        <taxon>Hologalegina</taxon>
        <taxon>IRL clade</taxon>
        <taxon>Trifolieae</taxon>
        <taxon>Trifolium</taxon>
    </lineage>
</organism>
<dbReference type="AlphaFoldDB" id="A0A392P9T6"/>
<sequence length="51" mass="5528">MPSSTLKGGRALKVVEDEHVILADTNCYIDRQRVAMELVIYATPASGDPPV</sequence>
<evidence type="ECO:0000313" key="1">
    <source>
        <dbReference type="EMBL" id="MCI08200.1"/>
    </source>
</evidence>
<accession>A0A392P9T6</accession>
<reference evidence="1 2" key="1">
    <citation type="journal article" date="2018" name="Front. Plant Sci.">
        <title>Red Clover (Trifolium pratense) and Zigzag Clover (T. medium) - A Picture of Genomic Similarities and Differences.</title>
        <authorList>
            <person name="Dluhosova J."/>
            <person name="Istvanek J."/>
            <person name="Nedelnik J."/>
            <person name="Repkova J."/>
        </authorList>
    </citation>
    <scope>NUCLEOTIDE SEQUENCE [LARGE SCALE GENOMIC DNA]</scope>
    <source>
        <strain evidence="2">cv. 10/8</strain>
        <tissue evidence="1">Leaf</tissue>
    </source>
</reference>